<organism evidence="2 3">
    <name type="scientific">Daphnia magna</name>
    <dbReference type="NCBI Taxonomy" id="35525"/>
    <lineage>
        <taxon>Eukaryota</taxon>
        <taxon>Metazoa</taxon>
        <taxon>Ecdysozoa</taxon>
        <taxon>Arthropoda</taxon>
        <taxon>Crustacea</taxon>
        <taxon>Branchiopoda</taxon>
        <taxon>Diplostraca</taxon>
        <taxon>Cladocera</taxon>
        <taxon>Anomopoda</taxon>
        <taxon>Daphniidae</taxon>
        <taxon>Daphnia</taxon>
    </lineage>
</organism>
<evidence type="ECO:0000313" key="2">
    <source>
        <dbReference type="EMBL" id="KAK4020945.1"/>
    </source>
</evidence>
<feature type="compositionally biased region" description="Basic and acidic residues" evidence="1">
    <location>
        <begin position="180"/>
        <end position="189"/>
    </location>
</feature>
<sequence>MMIERGRDKELEEIFNAGNEEKETAGLRNWENSKEKLRIVWEVYVSGEQRGLSDRKRGEKISRHRPMRVGGDGGGGVVVVVLAVVVVHQVDEQEEEEGDVGRAEERIGSEERRKRKRIILGYVVTTMCLDGLRSKVRTGGYTRDTLDTERKAQGVQDETYYNTRSRVEAEGGRLAPDLPVDTRRKEKETPPTSTGSVHFKQPLHCVALLIDA</sequence>
<proteinExistence type="predicted"/>
<reference evidence="2 3" key="1">
    <citation type="journal article" date="2023" name="Nucleic Acids Res.">
        <title>The hologenome of Daphnia magna reveals possible DNA methylation and microbiome-mediated evolution of the host genome.</title>
        <authorList>
            <person name="Chaturvedi A."/>
            <person name="Li X."/>
            <person name="Dhandapani V."/>
            <person name="Marshall H."/>
            <person name="Kissane S."/>
            <person name="Cuenca-Cambronero M."/>
            <person name="Asole G."/>
            <person name="Calvet F."/>
            <person name="Ruiz-Romero M."/>
            <person name="Marangio P."/>
            <person name="Guigo R."/>
            <person name="Rago D."/>
            <person name="Mirbahai L."/>
            <person name="Eastwood N."/>
            <person name="Colbourne J.K."/>
            <person name="Zhou J."/>
            <person name="Mallon E."/>
            <person name="Orsini L."/>
        </authorList>
    </citation>
    <scope>NUCLEOTIDE SEQUENCE [LARGE SCALE GENOMIC DNA]</scope>
    <source>
        <strain evidence="2">LRV0_1</strain>
    </source>
</reference>
<comment type="caution">
    <text evidence="2">The sequence shown here is derived from an EMBL/GenBank/DDBJ whole genome shotgun (WGS) entry which is preliminary data.</text>
</comment>
<dbReference type="EMBL" id="JAOYFB010000036">
    <property type="protein sequence ID" value="KAK4020945.1"/>
    <property type="molecule type" value="Genomic_DNA"/>
</dbReference>
<keyword evidence="3" id="KW-1185">Reference proteome</keyword>
<name>A0ABR0A734_9CRUS</name>
<gene>
    <name evidence="2" type="ORF">OUZ56_002883</name>
</gene>
<evidence type="ECO:0000313" key="3">
    <source>
        <dbReference type="Proteomes" id="UP001234178"/>
    </source>
</evidence>
<feature type="region of interest" description="Disordered" evidence="1">
    <location>
        <begin position="164"/>
        <end position="198"/>
    </location>
</feature>
<dbReference type="Proteomes" id="UP001234178">
    <property type="component" value="Unassembled WGS sequence"/>
</dbReference>
<protein>
    <submittedName>
        <fullName evidence="2">Uncharacterized protein</fullName>
    </submittedName>
</protein>
<evidence type="ECO:0000256" key="1">
    <source>
        <dbReference type="SAM" id="MobiDB-lite"/>
    </source>
</evidence>
<accession>A0ABR0A734</accession>